<keyword evidence="3" id="KW-1185">Reference proteome</keyword>
<gene>
    <name evidence="2" type="ORF">PsYK624_085570</name>
</gene>
<organism evidence="2 3">
    <name type="scientific">Phanerochaete sordida</name>
    <dbReference type="NCBI Taxonomy" id="48140"/>
    <lineage>
        <taxon>Eukaryota</taxon>
        <taxon>Fungi</taxon>
        <taxon>Dikarya</taxon>
        <taxon>Basidiomycota</taxon>
        <taxon>Agaricomycotina</taxon>
        <taxon>Agaricomycetes</taxon>
        <taxon>Polyporales</taxon>
        <taxon>Phanerochaetaceae</taxon>
        <taxon>Phanerochaete</taxon>
    </lineage>
</organism>
<dbReference type="EMBL" id="BPQB01000026">
    <property type="protein sequence ID" value="GJE92403.1"/>
    <property type="molecule type" value="Genomic_DNA"/>
</dbReference>
<feature type="region of interest" description="Disordered" evidence="1">
    <location>
        <begin position="1"/>
        <end position="244"/>
    </location>
</feature>
<feature type="compositionally biased region" description="Basic and acidic residues" evidence="1">
    <location>
        <begin position="127"/>
        <end position="142"/>
    </location>
</feature>
<reference evidence="2 3" key="1">
    <citation type="submission" date="2021-08" db="EMBL/GenBank/DDBJ databases">
        <title>Draft Genome Sequence of Phanerochaete sordida strain YK-624.</title>
        <authorList>
            <person name="Mori T."/>
            <person name="Dohra H."/>
            <person name="Suzuki T."/>
            <person name="Kawagishi H."/>
            <person name="Hirai H."/>
        </authorList>
    </citation>
    <scope>NUCLEOTIDE SEQUENCE [LARGE SCALE GENOMIC DNA]</scope>
    <source>
        <strain evidence="2 3">YK-624</strain>
    </source>
</reference>
<sequence>MCEFCPPQPASAPRQPPPLVLEETATVTQLNDGVAMAREAGPPTHGNAMASPRKALYSMRRPDDKKRRRSPSSQEPASIPASPPEEEEGSVHESRTPPRRLVLRWQNRVVARIPLDSSPQRLVAAHDAIDVTPDRAEEHDDGSSATAVDASPPHKRRKVSDVAREIVGLPAEHESESEDDDPSSDYVATDSERDEASTDVGDTDDLDMDMDAPKAPLRSPVRRKVAPAQSPRDRPARSPPRTPGVVRYAVSAFPRVVPRSDLLQRHRWGQRVGVVFA</sequence>
<dbReference type="Proteomes" id="UP000703269">
    <property type="component" value="Unassembled WGS sequence"/>
</dbReference>
<accession>A0A9P3GAF4</accession>
<feature type="compositionally biased region" description="Acidic residues" evidence="1">
    <location>
        <begin position="201"/>
        <end position="210"/>
    </location>
</feature>
<evidence type="ECO:0000313" key="2">
    <source>
        <dbReference type="EMBL" id="GJE92403.1"/>
    </source>
</evidence>
<evidence type="ECO:0000256" key="1">
    <source>
        <dbReference type="SAM" id="MobiDB-lite"/>
    </source>
</evidence>
<dbReference type="AlphaFoldDB" id="A0A9P3GAF4"/>
<proteinExistence type="predicted"/>
<name>A0A9P3GAF4_9APHY</name>
<comment type="caution">
    <text evidence="2">The sequence shown here is derived from an EMBL/GenBank/DDBJ whole genome shotgun (WGS) entry which is preliminary data.</text>
</comment>
<feature type="compositionally biased region" description="Low complexity" evidence="1">
    <location>
        <begin position="71"/>
        <end position="80"/>
    </location>
</feature>
<feature type="compositionally biased region" description="Pro residues" evidence="1">
    <location>
        <begin position="1"/>
        <end position="19"/>
    </location>
</feature>
<protein>
    <submittedName>
        <fullName evidence="2">Uncharacterized protein</fullName>
    </submittedName>
</protein>
<evidence type="ECO:0000313" key="3">
    <source>
        <dbReference type="Proteomes" id="UP000703269"/>
    </source>
</evidence>